<proteinExistence type="predicted"/>
<name>A0ABW5FXN7_9PSEU</name>
<keyword evidence="1" id="KW-1133">Transmembrane helix</keyword>
<comment type="caution">
    <text evidence="2">The sequence shown here is derived from an EMBL/GenBank/DDBJ whole genome shotgun (WGS) entry which is preliminary data.</text>
</comment>
<feature type="transmembrane region" description="Helical" evidence="1">
    <location>
        <begin position="24"/>
        <end position="52"/>
    </location>
</feature>
<dbReference type="EMBL" id="JBHUKR010000015">
    <property type="protein sequence ID" value="MFD2419828.1"/>
    <property type="molecule type" value="Genomic_DNA"/>
</dbReference>
<feature type="transmembrane region" description="Helical" evidence="1">
    <location>
        <begin position="92"/>
        <end position="109"/>
    </location>
</feature>
<keyword evidence="1" id="KW-0812">Transmembrane</keyword>
<organism evidence="2 3">
    <name type="scientific">Amycolatopsis pigmentata</name>
    <dbReference type="NCBI Taxonomy" id="450801"/>
    <lineage>
        <taxon>Bacteria</taxon>
        <taxon>Bacillati</taxon>
        <taxon>Actinomycetota</taxon>
        <taxon>Actinomycetes</taxon>
        <taxon>Pseudonocardiales</taxon>
        <taxon>Pseudonocardiaceae</taxon>
        <taxon>Amycolatopsis</taxon>
    </lineage>
</organism>
<evidence type="ECO:0000313" key="2">
    <source>
        <dbReference type="EMBL" id="MFD2419828.1"/>
    </source>
</evidence>
<gene>
    <name evidence="2" type="ORF">ACFSXZ_26210</name>
</gene>
<dbReference type="Proteomes" id="UP001597417">
    <property type="component" value="Unassembled WGS sequence"/>
</dbReference>
<feature type="transmembrane region" description="Helical" evidence="1">
    <location>
        <begin position="161"/>
        <end position="181"/>
    </location>
</feature>
<feature type="transmembrane region" description="Helical" evidence="1">
    <location>
        <begin position="58"/>
        <end position="80"/>
    </location>
</feature>
<evidence type="ECO:0000313" key="3">
    <source>
        <dbReference type="Proteomes" id="UP001597417"/>
    </source>
</evidence>
<reference evidence="3" key="1">
    <citation type="journal article" date="2019" name="Int. J. Syst. Evol. Microbiol.">
        <title>The Global Catalogue of Microorganisms (GCM) 10K type strain sequencing project: providing services to taxonomists for standard genome sequencing and annotation.</title>
        <authorList>
            <consortium name="The Broad Institute Genomics Platform"/>
            <consortium name="The Broad Institute Genome Sequencing Center for Infectious Disease"/>
            <person name="Wu L."/>
            <person name="Ma J."/>
        </authorList>
    </citation>
    <scope>NUCLEOTIDE SEQUENCE [LARGE SCALE GENOMIC DNA]</scope>
    <source>
        <strain evidence="3">CGMCC 4.7645</strain>
    </source>
</reference>
<accession>A0ABW5FXN7</accession>
<dbReference type="RefSeq" id="WP_378267858.1">
    <property type="nucleotide sequence ID" value="NZ_JBHUKR010000015.1"/>
</dbReference>
<keyword evidence="3" id="KW-1185">Reference proteome</keyword>
<keyword evidence="1" id="KW-0472">Membrane</keyword>
<sequence length="303" mass="31344">MVPDGGETLRSNKSEGTEQGFDRLLNIAAGVVALVAGALGAVGVGTGIAAALLREFPVAVLTGIPLIGVAVLAGVVASFTRGNARVADHRRTAVLCAVLVVALAGIFWLRVAQAFFQYSSFADDTTGGWTYAGLMVAAVTAGAVLVLRLPRLRARTAVTMAALFLLGSAMLGIITLISTGLRVHTQPQLSASVKTAGDTAELSITMSAYGMSASDHYELTGWLTGEPGRPADTVQLLRTWAGPGSDGTLTYTTTVTVRLTPGRPWAIVTARLDSDPSRPQAPPVTCDPAPETGFTCTAIRLPV</sequence>
<evidence type="ECO:0000256" key="1">
    <source>
        <dbReference type="SAM" id="Phobius"/>
    </source>
</evidence>
<feature type="transmembrane region" description="Helical" evidence="1">
    <location>
        <begin position="129"/>
        <end position="149"/>
    </location>
</feature>
<protein>
    <submittedName>
        <fullName evidence="2">Uncharacterized protein</fullName>
    </submittedName>
</protein>